<dbReference type="Proteomes" id="UP000007838">
    <property type="component" value="Chromosome"/>
</dbReference>
<evidence type="ECO:0000256" key="2">
    <source>
        <dbReference type="ARBA" id="ARBA00066215"/>
    </source>
</evidence>
<evidence type="ECO:0000256" key="1">
    <source>
        <dbReference type="ARBA" id="ARBA00060967"/>
    </source>
</evidence>
<dbReference type="FunFam" id="3.40.1260.10:FF:000003">
    <property type="entry name" value="DsrE/DsrF-like family protein"/>
    <property type="match status" value="1"/>
</dbReference>
<organism evidence="4 5">
    <name type="scientific">Enterobacter ludwigii</name>
    <dbReference type="NCBI Taxonomy" id="299767"/>
    <lineage>
        <taxon>Bacteria</taxon>
        <taxon>Pseudomonadati</taxon>
        <taxon>Pseudomonadota</taxon>
        <taxon>Gammaproteobacteria</taxon>
        <taxon>Enterobacterales</taxon>
        <taxon>Enterobacteriaceae</taxon>
        <taxon>Enterobacter</taxon>
        <taxon>Enterobacter cloacae complex</taxon>
    </lineage>
</organism>
<dbReference type="AlphaFoldDB" id="G8LF75"/>
<dbReference type="InterPro" id="IPR003787">
    <property type="entry name" value="Sulphur_relay_DsrE/F-like"/>
</dbReference>
<evidence type="ECO:0000256" key="3">
    <source>
        <dbReference type="ARBA" id="ARBA00073493"/>
    </source>
</evidence>
<comment type="similarity">
    <text evidence="1">To M.jannaschii MJ0989.</text>
</comment>
<dbReference type="EMBL" id="CP002886">
    <property type="protein sequence ID" value="AEW74059.1"/>
    <property type="molecule type" value="Genomic_DNA"/>
</dbReference>
<gene>
    <name evidence="4" type="primary">ychN</name>
    <name evidence="4" type="ORF">EcWSU1_02625</name>
</gene>
<comment type="subunit">
    <text evidence="2">Homohexamer. The hexamer is formed by a dimer of trimers.</text>
</comment>
<accession>G8LF75</accession>
<reference evidence="4 5" key="1">
    <citation type="journal article" date="2011" name="Stand. Genomic Sci.">
        <title>Complete genome of the onion pathogen Enterobacter cloacae EcWSU1.</title>
        <authorList>
            <person name="Humann J.L."/>
            <person name="Wildung M."/>
            <person name="Cheng C.H."/>
            <person name="Lee T."/>
            <person name="Stewart J.E."/>
            <person name="Drew J.C."/>
            <person name="Triplett E.W."/>
            <person name="Main D."/>
            <person name="Schroeder B.K."/>
        </authorList>
    </citation>
    <scope>NUCLEOTIDE SEQUENCE [LARGE SCALE GENOMIC DNA]</scope>
    <source>
        <strain evidence="4 5">EcWSU1</strain>
    </source>
</reference>
<dbReference type="GO" id="GO:0005829">
    <property type="term" value="C:cytosol"/>
    <property type="evidence" value="ECO:0007669"/>
    <property type="project" value="TreeGrafter"/>
</dbReference>
<dbReference type="eggNOG" id="COG1553">
    <property type="taxonomic scope" value="Bacteria"/>
</dbReference>
<sequence length="126" mass="13753">MPFKRTGVNMQKIVIVANGAAYGSESLFNSLRLAIALRDKESELELRLFLMSDAVTAGLQGQKPAEGYNIQQMLEILTAQNVPVKLCKTCTDGRGITGLPLIEGVEIGTLVELAEWTLRADKVLTF</sequence>
<dbReference type="SUPFAM" id="SSF75169">
    <property type="entry name" value="DsrEFH-like"/>
    <property type="match status" value="1"/>
</dbReference>
<protein>
    <recommendedName>
        <fullName evidence="3">Protein YchN</fullName>
    </recommendedName>
</protein>
<name>G8LF75_9ENTR</name>
<dbReference type="PANTHER" id="PTHR34874">
    <property type="entry name" value="PROTEIN YCHN"/>
    <property type="match status" value="1"/>
</dbReference>
<dbReference type="InterPro" id="IPR027396">
    <property type="entry name" value="DsrEFH-like"/>
</dbReference>
<dbReference type="KEGG" id="eec:EcWSU1_02625"/>
<proteinExistence type="predicted"/>
<dbReference type="PANTHER" id="PTHR34874:SF1">
    <property type="entry name" value="PROTEIN YCHN"/>
    <property type="match status" value="1"/>
</dbReference>
<dbReference type="HOGENOM" id="CLU_151801_2_0_6"/>
<dbReference type="Gene3D" id="3.40.1260.10">
    <property type="entry name" value="DsrEFH-like"/>
    <property type="match status" value="1"/>
</dbReference>
<evidence type="ECO:0000313" key="5">
    <source>
        <dbReference type="Proteomes" id="UP000007838"/>
    </source>
</evidence>
<dbReference type="Pfam" id="PF02635">
    <property type="entry name" value="DsrE"/>
    <property type="match status" value="1"/>
</dbReference>
<evidence type="ECO:0000313" key="4">
    <source>
        <dbReference type="EMBL" id="AEW74059.1"/>
    </source>
</evidence>